<dbReference type="EMBL" id="JZBS01002885">
    <property type="protein sequence ID" value="KKK16902.1"/>
    <property type="molecule type" value="Genomic_DNA"/>
</dbReference>
<feature type="region of interest" description="Disordered" evidence="1">
    <location>
        <begin position="344"/>
        <end position="377"/>
    </location>
</feature>
<reference evidence="4 5" key="1">
    <citation type="submission" date="2015-02" db="EMBL/GenBank/DDBJ databases">
        <title>Draft Genome Sequences of Two Closely-Related Aflatoxigenic Aspergillus Species Obtained from the Cote d'Ivoire.</title>
        <authorList>
            <person name="Moore G.G."/>
            <person name="Beltz S.B."/>
            <person name="Mack B.M."/>
        </authorList>
    </citation>
    <scope>NUCLEOTIDE SEQUENCE [LARGE SCALE GENOMIC DNA]</scope>
    <source>
        <strain evidence="4 5">SRRC1468</strain>
    </source>
</reference>
<protein>
    <recommendedName>
        <fullName evidence="6">GPI anchored protein</fullName>
    </recommendedName>
</protein>
<name>A0A0F8WZZ7_9EURO</name>
<comment type="caution">
    <text evidence="4">The sequence shown here is derived from an EMBL/GenBank/DDBJ whole genome shotgun (WGS) entry which is preliminary data.</text>
</comment>
<keyword evidence="5" id="KW-1185">Reference proteome</keyword>
<evidence type="ECO:0000256" key="2">
    <source>
        <dbReference type="SAM" id="Phobius"/>
    </source>
</evidence>
<dbReference type="Proteomes" id="UP000034291">
    <property type="component" value="Unassembled WGS sequence"/>
</dbReference>
<feature type="signal peptide" evidence="3">
    <location>
        <begin position="1"/>
        <end position="19"/>
    </location>
</feature>
<keyword evidence="2" id="KW-0812">Transmembrane</keyword>
<organism evidence="4 5">
    <name type="scientific">Aspergillus rambellii</name>
    <dbReference type="NCBI Taxonomy" id="308745"/>
    <lineage>
        <taxon>Eukaryota</taxon>
        <taxon>Fungi</taxon>
        <taxon>Dikarya</taxon>
        <taxon>Ascomycota</taxon>
        <taxon>Pezizomycotina</taxon>
        <taxon>Eurotiomycetes</taxon>
        <taxon>Eurotiomycetidae</taxon>
        <taxon>Eurotiales</taxon>
        <taxon>Aspergillaceae</taxon>
        <taxon>Aspergillus</taxon>
        <taxon>Aspergillus subgen. Nidulantes</taxon>
    </lineage>
</organism>
<evidence type="ECO:0000313" key="5">
    <source>
        <dbReference type="Proteomes" id="UP000034291"/>
    </source>
</evidence>
<feature type="compositionally biased region" description="Pro residues" evidence="1">
    <location>
        <begin position="353"/>
        <end position="373"/>
    </location>
</feature>
<gene>
    <name evidence="4" type="ORF">ARAM_002679</name>
</gene>
<feature type="region of interest" description="Disordered" evidence="1">
    <location>
        <begin position="597"/>
        <end position="627"/>
    </location>
</feature>
<dbReference type="STRING" id="308745.A0A0F8WZZ7"/>
<keyword evidence="2" id="KW-1133">Transmembrane helix</keyword>
<accession>A0A0F8WZZ7</accession>
<dbReference type="AlphaFoldDB" id="A0A0F8WZZ7"/>
<sequence length="658" mass="68481">MKNLCVGIPLAVLASVATAQVIGGPGGVDVGNDASIPTTNSFTSSVTDDWVDDHSFEVKHDVHVYPPHEHAEGAGCETCGHKKRGEPWAATVIGGPGGIDTGNDATIPVTNDFSSSVTDDYTDDHSVDIDETFAIGGWPHEHGFRPGMPGFERRSKGQFAEGPGEATVIGGPSGVDVGNGADIPTDNSFTSSVTDTYTDDHSVDINDKTTIWAPEHPAHGYHHPMHIARHSGNGPTVIGGPSAVDVGNSADIPTTNSFSSSVDDTYTDDHSFSWESDFVAGRPHLRRALRQGPTVIGGPSGFDSGNTAVIPSTNSFDSETTSTHNDNHAVKINTEEYIKGGHEAEPHVIPHPHYNPVPGPQPPAPEQPVPYAEPKPSCTEVTGVVETVTSTAYATETVPVHAPHPEPAQPQTGNAEPEYPAQPSFEPHPGSEPSDPQPEQEPAPTHAETESEPEPTYPTPESSEPEGQSENSHPAPEAPQQELAPEPESAGSEPQFPAPENEDEDGSMSPVPVYPDADAQHGSLASPAPAATPVEMPASHPSGAATEPTSVLVVFAPMSSSMPSAQVSSYSMIPVYVPTTSRTPIAPGAYDMDASTPSDSASFVARPSGASAEEFNGPSEPSPSSHSTLFTGSAANIAPGVGIISIFCGVFGLLAFVL</sequence>
<evidence type="ECO:0000256" key="3">
    <source>
        <dbReference type="SAM" id="SignalP"/>
    </source>
</evidence>
<proteinExistence type="predicted"/>
<dbReference type="OrthoDB" id="4366934at2759"/>
<feature type="chain" id="PRO_5002529493" description="GPI anchored protein" evidence="3">
    <location>
        <begin position="20"/>
        <end position="658"/>
    </location>
</feature>
<evidence type="ECO:0008006" key="6">
    <source>
        <dbReference type="Google" id="ProtNLM"/>
    </source>
</evidence>
<feature type="compositionally biased region" description="Low complexity" evidence="1">
    <location>
        <begin position="474"/>
        <end position="490"/>
    </location>
</feature>
<feature type="transmembrane region" description="Helical" evidence="2">
    <location>
        <begin position="637"/>
        <end position="657"/>
    </location>
</feature>
<feature type="region of interest" description="Disordered" evidence="1">
    <location>
        <begin position="398"/>
        <end position="545"/>
    </location>
</feature>
<evidence type="ECO:0000256" key="1">
    <source>
        <dbReference type="SAM" id="MobiDB-lite"/>
    </source>
</evidence>
<evidence type="ECO:0000313" key="4">
    <source>
        <dbReference type="EMBL" id="KKK16902.1"/>
    </source>
</evidence>
<keyword evidence="2" id="KW-0472">Membrane</keyword>
<keyword evidence="3" id="KW-0732">Signal</keyword>